<dbReference type="EMBL" id="SDKK01000003">
    <property type="protein sequence ID" value="TYC61249.1"/>
    <property type="molecule type" value="Genomic_DNA"/>
</dbReference>
<dbReference type="Proteomes" id="UP000389128">
    <property type="component" value="Unassembled WGS sequence"/>
</dbReference>
<keyword evidence="4" id="KW-1185">Reference proteome</keyword>
<dbReference type="AlphaFoldDB" id="A0A6C2D6M2"/>
<accession>A0A6C2D6M2</accession>
<feature type="chain" id="PRO_5025568772" evidence="2">
    <location>
        <begin position="22"/>
        <end position="64"/>
    </location>
</feature>
<gene>
    <name evidence="3" type="ORF">ETQ85_04095</name>
</gene>
<dbReference type="RefSeq" id="WP_148577783.1">
    <property type="nucleotide sequence ID" value="NZ_JAVEUW010000105.1"/>
</dbReference>
<feature type="region of interest" description="Disordered" evidence="1">
    <location>
        <begin position="42"/>
        <end position="64"/>
    </location>
</feature>
<feature type="signal peptide" evidence="2">
    <location>
        <begin position="1"/>
        <end position="21"/>
    </location>
</feature>
<name>A0A6C2D6M2_9RHOO</name>
<evidence type="ECO:0000313" key="4">
    <source>
        <dbReference type="Proteomes" id="UP000389128"/>
    </source>
</evidence>
<proteinExistence type="predicted"/>
<sequence length="64" mass="7026">MKYKVLVAAALTLLDSASLWAMETSNESRLARLATAGLQVASHREPNVDHWREGVSPDAQSHHT</sequence>
<evidence type="ECO:0000256" key="1">
    <source>
        <dbReference type="SAM" id="MobiDB-lite"/>
    </source>
</evidence>
<reference evidence="3 4" key="1">
    <citation type="submission" date="2019-01" db="EMBL/GenBank/DDBJ databases">
        <title>Zoogloea oleivorans genome sequencing and assembly.</title>
        <authorList>
            <person name="Tancsics A."/>
            <person name="Farkas M."/>
            <person name="Kriszt B."/>
            <person name="Maroti G."/>
            <person name="Horvath B."/>
        </authorList>
    </citation>
    <scope>NUCLEOTIDE SEQUENCE [LARGE SCALE GENOMIC DNA]</scope>
    <source>
        <strain evidence="3 4">Buc</strain>
    </source>
</reference>
<keyword evidence="2" id="KW-0732">Signal</keyword>
<evidence type="ECO:0000256" key="2">
    <source>
        <dbReference type="SAM" id="SignalP"/>
    </source>
</evidence>
<organism evidence="3 4">
    <name type="scientific">Zoogloea oleivorans</name>
    <dbReference type="NCBI Taxonomy" id="1552750"/>
    <lineage>
        <taxon>Bacteria</taxon>
        <taxon>Pseudomonadati</taxon>
        <taxon>Pseudomonadota</taxon>
        <taxon>Betaproteobacteria</taxon>
        <taxon>Rhodocyclales</taxon>
        <taxon>Zoogloeaceae</taxon>
        <taxon>Zoogloea</taxon>
    </lineage>
</organism>
<feature type="compositionally biased region" description="Basic and acidic residues" evidence="1">
    <location>
        <begin position="42"/>
        <end position="55"/>
    </location>
</feature>
<protein>
    <submittedName>
        <fullName evidence="3">Uncharacterized protein</fullName>
    </submittedName>
</protein>
<comment type="caution">
    <text evidence="3">The sequence shown here is derived from an EMBL/GenBank/DDBJ whole genome shotgun (WGS) entry which is preliminary data.</text>
</comment>
<evidence type="ECO:0000313" key="3">
    <source>
        <dbReference type="EMBL" id="TYC61249.1"/>
    </source>
</evidence>